<dbReference type="HOGENOM" id="CLU_003601_3_3_9"/>
<dbReference type="InterPro" id="IPR020628">
    <property type="entry name" value="Formate_THF_ligase_CS"/>
</dbReference>
<comment type="similarity">
    <text evidence="7 8">Belongs to the formate--tetrahydrofolate ligase family.</text>
</comment>
<protein>
    <recommendedName>
        <fullName evidence="8">Formate--tetrahydrofolate ligase</fullName>
        <ecNumber evidence="8">6.3.4.3</ecNumber>
    </recommendedName>
    <alternativeName>
        <fullName evidence="8">Formyltetrahydrofolate synthetase</fullName>
        <shortName evidence="8">FHS</shortName>
        <shortName evidence="8">FTHFS</shortName>
    </alternativeName>
</protein>
<dbReference type="PROSITE" id="PS00722">
    <property type="entry name" value="FTHFS_2"/>
    <property type="match status" value="1"/>
</dbReference>
<dbReference type="Pfam" id="PF01268">
    <property type="entry name" value="FTHFS"/>
    <property type="match status" value="1"/>
</dbReference>
<dbReference type="PROSITE" id="PS00721">
    <property type="entry name" value="FTHFS_1"/>
    <property type="match status" value="1"/>
</dbReference>
<dbReference type="Gene3D" id="3.40.50.300">
    <property type="entry name" value="P-loop containing nucleotide triphosphate hydrolases"/>
    <property type="match status" value="1"/>
</dbReference>
<evidence type="ECO:0000256" key="1">
    <source>
        <dbReference type="ARBA" id="ARBA00004777"/>
    </source>
</evidence>
<dbReference type="KEGG" id="scp:HMPREF0833_10461"/>
<proteinExistence type="inferred from homology"/>
<evidence type="ECO:0000256" key="2">
    <source>
        <dbReference type="ARBA" id="ARBA00022563"/>
    </source>
</evidence>
<organism evidence="9 10">
    <name type="scientific">Streptococcus parasanguinis (strain ATCC 15912 / DSM 6778 / CIP 104372 / LMG 14537)</name>
    <dbReference type="NCBI Taxonomy" id="760570"/>
    <lineage>
        <taxon>Bacteria</taxon>
        <taxon>Bacillati</taxon>
        <taxon>Bacillota</taxon>
        <taxon>Bacilli</taxon>
        <taxon>Lactobacillales</taxon>
        <taxon>Streptococcaceae</taxon>
        <taxon>Streptococcus</taxon>
    </lineage>
</organism>
<comment type="pathway">
    <text evidence="1 8">One-carbon metabolism; tetrahydrofolate interconversion.</text>
</comment>
<dbReference type="GO" id="GO:0005524">
    <property type="term" value="F:ATP binding"/>
    <property type="evidence" value="ECO:0007669"/>
    <property type="project" value="UniProtKB-UniRule"/>
</dbReference>
<dbReference type="EMBL" id="CP002843">
    <property type="protein sequence ID" value="AEH55492.1"/>
    <property type="molecule type" value="Genomic_DNA"/>
</dbReference>
<dbReference type="CDD" id="cd00477">
    <property type="entry name" value="FTHFS"/>
    <property type="match status" value="1"/>
</dbReference>
<dbReference type="GO" id="GO:0004329">
    <property type="term" value="F:formate-tetrahydrofolate ligase activity"/>
    <property type="evidence" value="ECO:0007669"/>
    <property type="project" value="UniProtKB-UniRule"/>
</dbReference>
<reference evidence="10" key="1">
    <citation type="submission" date="2011-06" db="EMBL/GenBank/DDBJ databases">
        <title>Complete sequence of Streptococcus parasanguinis strain ATCC 15912.</title>
        <authorList>
            <person name="Muzny D."/>
            <person name="Qin X."/>
            <person name="Buhay C."/>
            <person name="Dugan-Rocha S."/>
            <person name="Ding Y."/>
            <person name="Chen G."/>
            <person name="Hawes A."/>
            <person name="Holder M."/>
            <person name="Jhangiani S."/>
            <person name="Johnson A."/>
            <person name="Khan Z."/>
            <person name="Li Z."/>
            <person name="Liu W."/>
            <person name="Liu X."/>
            <person name="Perez L."/>
            <person name="Shen H."/>
            <person name="Wang Q."/>
            <person name="Watt J."/>
            <person name="Xi L."/>
            <person name="Xin Y."/>
            <person name="Zhou J."/>
            <person name="Deng J."/>
            <person name="Jiang H."/>
            <person name="Liu Y."/>
            <person name="Qu J."/>
            <person name="Song X.-Z."/>
            <person name="Zhang L."/>
            <person name="Villasana D."/>
            <person name="Johnson A."/>
            <person name="Liu J."/>
            <person name="Liyanage D."/>
            <person name="Lorensuhewa L."/>
            <person name="Robinson T."/>
            <person name="Song A."/>
            <person name="Song B.-B."/>
            <person name="Dinh H."/>
            <person name="Thornton R."/>
            <person name="Coyle M."/>
            <person name="Francisco L."/>
            <person name="Jackson L."/>
            <person name="Javaid M."/>
            <person name="Korchina V."/>
            <person name="Kovar C."/>
            <person name="Mata R."/>
            <person name="Mathew T."/>
            <person name="Ngo R."/>
            <person name="Nguyen L."/>
            <person name="Nguyen N."/>
            <person name="Okwuonu G."/>
            <person name="Ongeri F."/>
            <person name="Pham C."/>
            <person name="Simmons D."/>
            <person name="Wilczek-Boney K."/>
            <person name="Hale W."/>
            <person name="Jakkamsetti A."/>
            <person name="Pham P."/>
            <person name="Ruth R."/>
            <person name="San Lucas F."/>
            <person name="Warren J."/>
            <person name="Zhang J."/>
            <person name="Zhao Z."/>
            <person name="Zhou C."/>
            <person name="Zhu D."/>
            <person name="Lee S."/>
            <person name="Bess C."/>
            <person name="Blankenburg K."/>
            <person name="Forbes L."/>
            <person name="Fu Q."/>
            <person name="Gubbala S."/>
            <person name="Hirani K."/>
            <person name="Jayaseelan J.C."/>
            <person name="Lara F."/>
            <person name="Munidasa M."/>
            <person name="Palculict T."/>
            <person name="Patil S."/>
            <person name="Pu L.-L."/>
            <person name="Saada N."/>
            <person name="Tang L."/>
            <person name="Weissenberger G."/>
            <person name="Zhu Y."/>
            <person name="Hemphill L."/>
            <person name="Shang Y."/>
            <person name="Youmans B."/>
            <person name="Ayvaz T."/>
            <person name="Ross M."/>
            <person name="Santibanez J."/>
            <person name="Aqrawi P."/>
            <person name="Gross S."/>
            <person name="Joshi V."/>
            <person name="Fowler G."/>
            <person name="Nazareth L."/>
            <person name="Reid J."/>
            <person name="Worley K."/>
            <person name="Petrosino J."/>
            <person name="Highlander S."/>
            <person name="Gibbs R."/>
        </authorList>
    </citation>
    <scope>NUCLEOTIDE SEQUENCE [LARGE SCALE GENOMIC DNA]</scope>
    <source>
        <strain evidence="10">ATCC 15912 / DSM 6778 / CIP 104372 / LMG 14537</strain>
    </source>
</reference>
<dbReference type="EC" id="6.3.4.3" evidence="8"/>
<gene>
    <name evidence="8 9" type="primary">fhs</name>
    <name evidence="9" type="ordered locus">HMPREF0833_10461</name>
</gene>
<evidence type="ECO:0000256" key="5">
    <source>
        <dbReference type="ARBA" id="ARBA00022840"/>
    </source>
</evidence>
<evidence type="ECO:0000313" key="10">
    <source>
        <dbReference type="Proteomes" id="UP000001502"/>
    </source>
</evidence>
<accession>F8DGU6</accession>
<dbReference type="SUPFAM" id="SSF52540">
    <property type="entry name" value="P-loop containing nucleoside triphosphate hydrolases"/>
    <property type="match status" value="1"/>
</dbReference>
<dbReference type="FunFam" id="3.30.1510.10:FF:000001">
    <property type="entry name" value="Formate--tetrahydrofolate ligase"/>
    <property type="match status" value="1"/>
</dbReference>
<dbReference type="FunFam" id="3.10.410.10:FF:000001">
    <property type="entry name" value="Putative formate--tetrahydrofolate ligase"/>
    <property type="match status" value="1"/>
</dbReference>
<keyword evidence="3 8" id="KW-0436">Ligase</keyword>
<dbReference type="Proteomes" id="UP000001502">
    <property type="component" value="Chromosome"/>
</dbReference>
<evidence type="ECO:0000256" key="4">
    <source>
        <dbReference type="ARBA" id="ARBA00022741"/>
    </source>
</evidence>
<evidence type="ECO:0000256" key="3">
    <source>
        <dbReference type="ARBA" id="ARBA00022598"/>
    </source>
</evidence>
<evidence type="ECO:0000313" key="9">
    <source>
        <dbReference type="EMBL" id="AEH55492.1"/>
    </source>
</evidence>
<dbReference type="Gene3D" id="3.30.1510.10">
    <property type="entry name" value="Domain 2, N(10)-formyltetrahydrofolate synthetase"/>
    <property type="match status" value="1"/>
</dbReference>
<evidence type="ECO:0000256" key="7">
    <source>
        <dbReference type="ARBA" id="ARBA00061363"/>
    </source>
</evidence>
<dbReference type="InterPro" id="IPR000559">
    <property type="entry name" value="Formate_THF_ligase"/>
</dbReference>
<evidence type="ECO:0000256" key="8">
    <source>
        <dbReference type="HAMAP-Rule" id="MF_01543"/>
    </source>
</evidence>
<dbReference type="NCBIfam" id="NF010030">
    <property type="entry name" value="PRK13505.1"/>
    <property type="match status" value="1"/>
</dbReference>
<evidence type="ECO:0000256" key="6">
    <source>
        <dbReference type="ARBA" id="ARBA00049033"/>
    </source>
</evidence>
<dbReference type="UniPathway" id="UPA00193"/>
<dbReference type="HAMAP" id="MF_01543">
    <property type="entry name" value="FTHFS"/>
    <property type="match status" value="1"/>
</dbReference>
<feature type="binding site" evidence="8">
    <location>
        <begin position="84"/>
        <end position="91"/>
    </location>
    <ligand>
        <name>ATP</name>
        <dbReference type="ChEBI" id="CHEBI:30616"/>
    </ligand>
</feature>
<dbReference type="GO" id="GO:0035999">
    <property type="term" value="P:tetrahydrofolate interconversion"/>
    <property type="evidence" value="ECO:0007669"/>
    <property type="project" value="UniProtKB-UniRule"/>
</dbReference>
<dbReference type="AlphaFoldDB" id="F8DGU6"/>
<comment type="catalytic activity">
    <reaction evidence="6 8">
        <text>(6S)-5,6,7,8-tetrahydrofolate + formate + ATP = (6R)-10-formyltetrahydrofolate + ADP + phosphate</text>
        <dbReference type="Rhea" id="RHEA:20221"/>
        <dbReference type="ChEBI" id="CHEBI:15740"/>
        <dbReference type="ChEBI" id="CHEBI:30616"/>
        <dbReference type="ChEBI" id="CHEBI:43474"/>
        <dbReference type="ChEBI" id="CHEBI:57453"/>
        <dbReference type="ChEBI" id="CHEBI:195366"/>
        <dbReference type="ChEBI" id="CHEBI:456216"/>
        <dbReference type="EC" id="6.3.4.3"/>
    </reaction>
</comment>
<name>F8DGU6_STREP</name>
<dbReference type="InterPro" id="IPR027417">
    <property type="entry name" value="P-loop_NTPase"/>
</dbReference>
<keyword evidence="4 8" id="KW-0547">Nucleotide-binding</keyword>
<keyword evidence="5 8" id="KW-0067">ATP-binding</keyword>
<dbReference type="Gene3D" id="3.10.410.10">
    <property type="entry name" value="Formyltetrahydrofolate synthetase, domain 3"/>
    <property type="match status" value="1"/>
</dbReference>
<sequence>MLFSRILGIIDLSNIKESLMKTDIEIAQSIELQPIVDVVKKIGLVDDDLELYGKYKAKLSFDKIREVEKNPVGKLILVTAINPTPAGEGKSTITIGLADALNKIGKKTMIAIREPSLGPVMGIKGGAAGGGYAQVLPMEDINLHFTGDMHAITTANNALSALIDNHLHQGNELGIDQRRIIWKRVVDLNDRALRHVSVGLGGPLNGIPREDGFDITVASEIMAILCLATDIEDLKRRLANIVIGYRYDRSPVYVRDLEVEGALALILKDAIKPNLVQTIYGTPAFVHGGPFANIAHGCNSVLATTTALHLADYTITEAGFGADLGAEKFLDIKTPNLPTSPDAVVIVATLRALKMNGGVTKDALTEENVEAVRAGFANLKRHVENIRKFGIPAVVAINEFITDTEAEIAALKVLCAEIDVPVELASVWANGADGGVELAETLVKTIETSPANYTRLYDNNLSVEEKIEKIVTEIYRGTKVNFEKKAKTQIAQIVKNGWDKLPICMAKTQYSFSDNPNALGAPENFEITIREVVPKLGAGFIVALTGDVMTMPGLPKRPAALNMDVAADGTAIGLF</sequence>
<keyword evidence="2 8" id="KW-0554">One-carbon metabolism</keyword>